<dbReference type="Proteomes" id="UP000046155">
    <property type="component" value="Unassembled WGS sequence"/>
</dbReference>
<dbReference type="InterPro" id="IPR007169">
    <property type="entry name" value="RemA-like"/>
</dbReference>
<keyword evidence="2" id="KW-1185">Reference proteome</keyword>
<dbReference type="OrthoDB" id="9811390at2"/>
<organism evidence="1 2">
    <name type="scientific">Syntrophaceticus schinkii</name>
    <dbReference type="NCBI Taxonomy" id="499207"/>
    <lineage>
        <taxon>Bacteria</taxon>
        <taxon>Bacillati</taxon>
        <taxon>Bacillota</taxon>
        <taxon>Clostridia</taxon>
        <taxon>Thermoanaerobacterales</taxon>
        <taxon>Thermoanaerobacterales Family III. Incertae Sedis</taxon>
        <taxon>Syntrophaceticus</taxon>
    </lineage>
</organism>
<accession>A0A0B7MQT6</accession>
<protein>
    <recommendedName>
        <fullName evidence="3">DUF370 domain-containing protein</fullName>
    </recommendedName>
</protein>
<dbReference type="RefSeq" id="WP_044666273.1">
    <property type="nucleotide sequence ID" value="NZ_CDRZ01000296.1"/>
</dbReference>
<dbReference type="NCBIfam" id="NF046065">
    <property type="entry name" value="MtxRegRemB"/>
    <property type="match status" value="1"/>
</dbReference>
<name>A0A0B7MQT6_9FIRM</name>
<gene>
    <name evidence="1" type="ORF">SSCH_940004</name>
</gene>
<evidence type="ECO:0008006" key="3">
    <source>
        <dbReference type="Google" id="ProtNLM"/>
    </source>
</evidence>
<dbReference type="EMBL" id="CDRZ01000296">
    <property type="protein sequence ID" value="CEO90528.1"/>
    <property type="molecule type" value="Genomic_DNA"/>
</dbReference>
<proteinExistence type="predicted"/>
<sequence>MYLHIGNEMMVSLDELVMIIDMESSNYREATKEYLCYAAWDKRVVYVSDNTNNRSIIITKEKIFYSPISVDTLVKRAQM</sequence>
<dbReference type="AlphaFoldDB" id="A0A0B7MQT6"/>
<evidence type="ECO:0000313" key="2">
    <source>
        <dbReference type="Proteomes" id="UP000046155"/>
    </source>
</evidence>
<dbReference type="Pfam" id="PF04025">
    <property type="entry name" value="RemA-like"/>
    <property type="match status" value="1"/>
</dbReference>
<evidence type="ECO:0000313" key="1">
    <source>
        <dbReference type="EMBL" id="CEO90528.1"/>
    </source>
</evidence>
<reference evidence="2" key="1">
    <citation type="submission" date="2015-01" db="EMBL/GenBank/DDBJ databases">
        <authorList>
            <person name="Manzoor Shahid"/>
            <person name="Zubair Saima"/>
        </authorList>
    </citation>
    <scope>NUCLEOTIDE SEQUENCE [LARGE SCALE GENOMIC DNA]</scope>
    <source>
        <strain evidence="2">Sp3</strain>
    </source>
</reference>